<evidence type="ECO:0000259" key="1">
    <source>
        <dbReference type="PROSITE" id="PS51819"/>
    </source>
</evidence>
<dbReference type="Pfam" id="PF18029">
    <property type="entry name" value="Glyoxalase_6"/>
    <property type="match status" value="1"/>
</dbReference>
<dbReference type="InterPro" id="IPR029068">
    <property type="entry name" value="Glyas_Bleomycin-R_OHBP_Dase"/>
</dbReference>
<evidence type="ECO:0000313" key="2">
    <source>
        <dbReference type="EMBL" id="NJQ04610.1"/>
    </source>
</evidence>
<dbReference type="RefSeq" id="WP_167967915.1">
    <property type="nucleotide sequence ID" value="NZ_BHZG01000141.1"/>
</dbReference>
<dbReference type="InterPro" id="IPR037523">
    <property type="entry name" value="VOC_core"/>
</dbReference>
<evidence type="ECO:0000313" key="3">
    <source>
        <dbReference type="Proteomes" id="UP000578686"/>
    </source>
</evidence>
<dbReference type="EMBL" id="JAAVJD010000011">
    <property type="protein sequence ID" value="NJQ04610.1"/>
    <property type="molecule type" value="Genomic_DNA"/>
</dbReference>
<name>A0A7X6CY46_9ACTN</name>
<dbReference type="SUPFAM" id="SSF54593">
    <property type="entry name" value="Glyoxalase/Bleomycin resistance protein/Dihydroxybiphenyl dioxygenase"/>
    <property type="match status" value="1"/>
</dbReference>
<proteinExistence type="predicted"/>
<dbReference type="PANTHER" id="PTHR35908:SF1">
    <property type="entry name" value="CONSERVED PROTEIN"/>
    <property type="match status" value="1"/>
</dbReference>
<dbReference type="Proteomes" id="UP000578686">
    <property type="component" value="Unassembled WGS sequence"/>
</dbReference>
<gene>
    <name evidence="2" type="ORF">HCN56_03195</name>
</gene>
<dbReference type="PANTHER" id="PTHR35908">
    <property type="entry name" value="HYPOTHETICAL FUSION PROTEIN"/>
    <property type="match status" value="1"/>
</dbReference>
<keyword evidence="3" id="KW-1185">Reference proteome</keyword>
<protein>
    <submittedName>
        <fullName evidence="2">VOC family protein</fullName>
    </submittedName>
</protein>
<dbReference type="AlphaFoldDB" id="A0A7X6CY46"/>
<organism evidence="2 3">
    <name type="scientific">Streptomyces lonarensis</name>
    <dbReference type="NCBI Taxonomy" id="700599"/>
    <lineage>
        <taxon>Bacteria</taxon>
        <taxon>Bacillati</taxon>
        <taxon>Actinomycetota</taxon>
        <taxon>Actinomycetes</taxon>
        <taxon>Kitasatosporales</taxon>
        <taxon>Streptomycetaceae</taxon>
        <taxon>Streptomyces</taxon>
    </lineage>
</organism>
<dbReference type="InterPro" id="IPR041581">
    <property type="entry name" value="Glyoxalase_6"/>
</dbReference>
<sequence length="124" mass="13471">MAVATLGPVVLDCPDPRALAAFYTALLGWPVDPGSDDDWVEIVGPHDRRLGFQRAADHRPPRWPDPAHPQQLHLDLEIPKGTEDDAERQVLELGAVLLAGNATPTSNFRVYADPAGHPFCLCAC</sequence>
<dbReference type="Gene3D" id="3.10.180.10">
    <property type="entry name" value="2,3-Dihydroxybiphenyl 1,2-Dioxygenase, domain 1"/>
    <property type="match status" value="1"/>
</dbReference>
<comment type="caution">
    <text evidence="2">The sequence shown here is derived from an EMBL/GenBank/DDBJ whole genome shotgun (WGS) entry which is preliminary data.</text>
</comment>
<dbReference type="CDD" id="cd06587">
    <property type="entry name" value="VOC"/>
    <property type="match status" value="1"/>
</dbReference>
<reference evidence="2 3" key="1">
    <citation type="submission" date="2020-03" db="EMBL/GenBank/DDBJ databases">
        <title>Draft genome of Streptomyces sp. ventii, isolated from the Axial Seamount in the Pacific Ocean, and resequencing of the two type strains Streptomyces lonarensis strain NCL 716 and Streptomyces bohaiensis strain 11A07.</title>
        <authorList>
            <person name="Loughran R.M."/>
            <person name="Pfannmuller K.M."/>
            <person name="Wasson B.J."/>
            <person name="Deadmond M.C."/>
            <person name="Paddock B.E."/>
            <person name="Koyack M.J."/>
            <person name="Gallegos D.A."/>
            <person name="Mitchell E.A."/>
            <person name="Ushijima B."/>
            <person name="Saw J.H."/>
            <person name="Mcphail K.L."/>
            <person name="Videau P."/>
        </authorList>
    </citation>
    <scope>NUCLEOTIDE SEQUENCE [LARGE SCALE GENOMIC DNA]</scope>
    <source>
        <strain evidence="2 3">NCL716</strain>
    </source>
</reference>
<dbReference type="PROSITE" id="PS51819">
    <property type="entry name" value="VOC"/>
    <property type="match status" value="1"/>
</dbReference>
<accession>A0A7X6CY46</accession>
<feature type="domain" description="VOC" evidence="1">
    <location>
        <begin position="5"/>
        <end position="124"/>
    </location>
</feature>